<proteinExistence type="predicted"/>
<protein>
    <submittedName>
        <fullName evidence="2">Uncharacterized protein</fullName>
    </submittedName>
</protein>
<dbReference type="Proteomes" id="UP000033774">
    <property type="component" value="Unassembled WGS sequence"/>
</dbReference>
<accession>A0A0F3IRN6</accession>
<feature type="region of interest" description="Disordered" evidence="1">
    <location>
        <begin position="1"/>
        <end position="26"/>
    </location>
</feature>
<evidence type="ECO:0000313" key="2">
    <source>
        <dbReference type="EMBL" id="KJV08249.1"/>
    </source>
</evidence>
<keyword evidence="3" id="KW-1185">Reference proteome</keyword>
<evidence type="ECO:0000256" key="1">
    <source>
        <dbReference type="SAM" id="MobiDB-lite"/>
    </source>
</evidence>
<comment type="caution">
    <text evidence="2">The sequence shown here is derived from an EMBL/GenBank/DDBJ whole genome shotgun (WGS) entry which is preliminary data.</text>
</comment>
<organism evidence="2 3">
    <name type="scientific">Elstera litoralis</name>
    <dbReference type="NCBI Taxonomy" id="552518"/>
    <lineage>
        <taxon>Bacteria</taxon>
        <taxon>Pseudomonadati</taxon>
        <taxon>Pseudomonadota</taxon>
        <taxon>Alphaproteobacteria</taxon>
        <taxon>Rhodospirillales</taxon>
        <taxon>Rhodospirillaceae</taxon>
        <taxon>Elstera</taxon>
    </lineage>
</organism>
<sequence length="81" mass="8945">MAPIDREQVEQSLNAGRKESRVKSPRGVRLTGAGHICERFGRGPIGKTEGSKQDILCTLEIDPDGFMCFISSLSELRYSAF</sequence>
<gene>
    <name evidence="2" type="ORF">VZ95_19000</name>
</gene>
<dbReference type="AlphaFoldDB" id="A0A0F3IRN6"/>
<name>A0A0F3IRN6_9PROT</name>
<evidence type="ECO:0000313" key="3">
    <source>
        <dbReference type="Proteomes" id="UP000033774"/>
    </source>
</evidence>
<reference evidence="2 3" key="1">
    <citation type="submission" date="2015-03" db="EMBL/GenBank/DDBJ databases">
        <title>Draft genome sequence of Elstera litoralis.</title>
        <authorList>
            <person name="Rahalkar M.C."/>
            <person name="Dhakephalkar P.K."/>
            <person name="Pore S.D."/>
            <person name="Arora P."/>
            <person name="Kapse N.G."/>
            <person name="Pandit P.S."/>
        </authorList>
    </citation>
    <scope>NUCLEOTIDE SEQUENCE [LARGE SCALE GENOMIC DNA]</scope>
    <source>
        <strain evidence="2 3">Dia-1</strain>
    </source>
</reference>
<dbReference type="EMBL" id="LAJY01000691">
    <property type="protein sequence ID" value="KJV08249.1"/>
    <property type="molecule type" value="Genomic_DNA"/>
</dbReference>